<protein>
    <submittedName>
        <fullName evidence="2">Uncharacterized protein</fullName>
    </submittedName>
</protein>
<keyword evidence="1" id="KW-0472">Membrane</keyword>
<evidence type="ECO:0000313" key="2">
    <source>
        <dbReference type="EMBL" id="HIU68668.1"/>
    </source>
</evidence>
<feature type="transmembrane region" description="Helical" evidence="1">
    <location>
        <begin position="52"/>
        <end position="69"/>
    </location>
</feature>
<comment type="caution">
    <text evidence="2">The sequence shown here is derived from an EMBL/GenBank/DDBJ whole genome shotgun (WGS) entry which is preliminary data.</text>
</comment>
<dbReference type="AlphaFoldDB" id="A0A9D1MTV7"/>
<feature type="transmembrane region" description="Helical" evidence="1">
    <location>
        <begin position="81"/>
        <end position="99"/>
    </location>
</feature>
<proteinExistence type="predicted"/>
<dbReference type="Pfam" id="PF20122">
    <property type="entry name" value="DUF6512"/>
    <property type="match status" value="1"/>
</dbReference>
<accession>A0A9D1MTV7</accession>
<reference evidence="2" key="1">
    <citation type="submission" date="2020-10" db="EMBL/GenBank/DDBJ databases">
        <authorList>
            <person name="Gilroy R."/>
        </authorList>
    </citation>
    <scope>NUCLEOTIDE SEQUENCE</scope>
    <source>
        <strain evidence="2">CHK176-6737</strain>
    </source>
</reference>
<sequence>MNKKQIKQEVAGIIFVSLAGTLAHFVYAISGENGFAALFVPVNESVWEHLKLLWFPYIIFAAVQFFLPGRKDSASFWAAKAAGAYMGTLFIAAFFYTYSGALGKTVTAIDILSFYLGVLGAFGTDYVLMRSARPAPKAAAAIGIAALAGMTLLFFLFTYHPPQIALFEDPQSGSFGIYSVLAPISGTAGL</sequence>
<dbReference type="InterPro" id="IPR045407">
    <property type="entry name" value="DUF6512"/>
</dbReference>
<evidence type="ECO:0000256" key="1">
    <source>
        <dbReference type="SAM" id="Phobius"/>
    </source>
</evidence>
<evidence type="ECO:0000313" key="3">
    <source>
        <dbReference type="Proteomes" id="UP000824125"/>
    </source>
</evidence>
<feature type="transmembrane region" description="Helical" evidence="1">
    <location>
        <begin position="140"/>
        <end position="159"/>
    </location>
</feature>
<dbReference type="EMBL" id="DVNM01000008">
    <property type="protein sequence ID" value="HIU68668.1"/>
    <property type="molecule type" value="Genomic_DNA"/>
</dbReference>
<reference evidence="2" key="2">
    <citation type="journal article" date="2021" name="PeerJ">
        <title>Extensive microbial diversity within the chicken gut microbiome revealed by metagenomics and culture.</title>
        <authorList>
            <person name="Gilroy R."/>
            <person name="Ravi A."/>
            <person name="Getino M."/>
            <person name="Pursley I."/>
            <person name="Horton D.L."/>
            <person name="Alikhan N.F."/>
            <person name="Baker D."/>
            <person name="Gharbi K."/>
            <person name="Hall N."/>
            <person name="Watson M."/>
            <person name="Adriaenssens E.M."/>
            <person name="Foster-Nyarko E."/>
            <person name="Jarju S."/>
            <person name="Secka A."/>
            <person name="Antonio M."/>
            <person name="Oren A."/>
            <person name="Chaudhuri R.R."/>
            <person name="La Ragione R."/>
            <person name="Hildebrand F."/>
            <person name="Pallen M.J."/>
        </authorList>
    </citation>
    <scope>NUCLEOTIDE SEQUENCE</scope>
    <source>
        <strain evidence="2">CHK176-6737</strain>
    </source>
</reference>
<name>A0A9D1MTV7_9FIRM</name>
<organism evidence="2 3">
    <name type="scientific">Candidatus Scybalenecus merdavium</name>
    <dbReference type="NCBI Taxonomy" id="2840939"/>
    <lineage>
        <taxon>Bacteria</taxon>
        <taxon>Bacillati</taxon>
        <taxon>Bacillota</taxon>
        <taxon>Clostridia</taxon>
        <taxon>Eubacteriales</taxon>
        <taxon>Oscillospiraceae</taxon>
        <taxon>Oscillospiraceae incertae sedis</taxon>
        <taxon>Candidatus Scybalenecus</taxon>
    </lineage>
</organism>
<feature type="transmembrane region" description="Helical" evidence="1">
    <location>
        <begin position="111"/>
        <end position="128"/>
    </location>
</feature>
<keyword evidence="1" id="KW-1133">Transmembrane helix</keyword>
<gene>
    <name evidence="2" type="ORF">IAD23_01750</name>
</gene>
<keyword evidence="1" id="KW-0812">Transmembrane</keyword>
<dbReference type="Proteomes" id="UP000824125">
    <property type="component" value="Unassembled WGS sequence"/>
</dbReference>